<evidence type="ECO:0000256" key="6">
    <source>
        <dbReference type="ARBA" id="ARBA00022741"/>
    </source>
</evidence>
<feature type="transmembrane region" description="Helical" evidence="11">
    <location>
        <begin position="244"/>
        <end position="263"/>
    </location>
</feature>
<sequence length="661" mass="73683">MAKPQALHGTIDLRGYRFDKYHVVRLDGTWDFYWQQLLTPGQINSGTDSPEHVRMPYSWNEAGSGIKGIPASGYATYHLKILLDPGAPDLAVRVPLIRTSYRMWVNDALVAESGVVGASPEDAVPEYKTETVPIRLGSGSADITLQISNYHHRLGGVWKPLLLGTQEVVTRQERNGLAVDLLVIGSLLSMGLHHIGLFLLRRKEKSSIYFGVFCLLVGIRALFVNESVVYSFLPDMSWLTGIRIEYTCFFLAVPAVIMFTYSLYPKETHRNAVRFVQGAAFLSMVLLFALPAPYFTYEVPVYQLITIGASLYVLIGLGQALVRGREGALFAVVGGGAYVSAIITDILYYNELIGYGDVSNYGLLVCVFMISFILSSKSAKAFTAVETLSRQMREMNVNLESKIRERTAELERTNASLERMNEDLARLETSRRHLLSNISHDLGTPMTLIQGYVEALLDGVVTQPEQQRKYLELIYNRTTGLNRLITDLFQLSKLEARQMNFDIQPMTVEEFIRYFGDLYELEVSDAGLRFEKIATSLQPQGASLGSVNIDVDRIGQVLTNIIFNAVKHTPQGGLIQLYMIVDEHALIVQVQDNGSGIDPEDLPFIFDRFYKKDKSRNTAQGGSGLGLAIAKEIIDYHGGRIWAQSRVGQGACIAFMLPLSK</sequence>
<evidence type="ECO:0000256" key="5">
    <source>
        <dbReference type="ARBA" id="ARBA00022679"/>
    </source>
</evidence>
<dbReference type="InterPro" id="IPR003594">
    <property type="entry name" value="HATPase_dom"/>
</dbReference>
<evidence type="ECO:0000256" key="11">
    <source>
        <dbReference type="SAM" id="Phobius"/>
    </source>
</evidence>
<feature type="transmembrane region" description="Helical" evidence="11">
    <location>
        <begin position="181"/>
        <end position="200"/>
    </location>
</feature>
<feature type="transmembrane region" description="Helical" evidence="11">
    <location>
        <begin position="275"/>
        <end position="295"/>
    </location>
</feature>
<accession>A0ABT4QCE0</accession>
<dbReference type="Pfam" id="PF07695">
    <property type="entry name" value="7TMR-DISM_7TM"/>
    <property type="match status" value="1"/>
</dbReference>
<feature type="transmembrane region" description="Helical" evidence="11">
    <location>
        <begin position="361"/>
        <end position="385"/>
    </location>
</feature>
<dbReference type="InterPro" id="IPR036097">
    <property type="entry name" value="HisK_dim/P_sf"/>
</dbReference>
<dbReference type="Pfam" id="PF02518">
    <property type="entry name" value="HATPase_c"/>
    <property type="match status" value="1"/>
</dbReference>
<dbReference type="CDD" id="cd00075">
    <property type="entry name" value="HATPase"/>
    <property type="match status" value="1"/>
</dbReference>
<dbReference type="SUPFAM" id="SSF47384">
    <property type="entry name" value="Homodimeric domain of signal transducing histidine kinase"/>
    <property type="match status" value="1"/>
</dbReference>
<keyword evidence="5" id="KW-0808">Transferase</keyword>
<dbReference type="SMART" id="SM00388">
    <property type="entry name" value="HisKA"/>
    <property type="match status" value="1"/>
</dbReference>
<evidence type="ECO:0000256" key="7">
    <source>
        <dbReference type="ARBA" id="ARBA00022777"/>
    </source>
</evidence>
<evidence type="ECO:0000256" key="1">
    <source>
        <dbReference type="ARBA" id="ARBA00000085"/>
    </source>
</evidence>
<dbReference type="PANTHER" id="PTHR45453">
    <property type="entry name" value="PHOSPHATE REGULON SENSOR PROTEIN PHOR"/>
    <property type="match status" value="1"/>
</dbReference>
<dbReference type="InterPro" id="IPR003661">
    <property type="entry name" value="HisK_dim/P_dom"/>
</dbReference>
<dbReference type="InterPro" id="IPR011623">
    <property type="entry name" value="7TMR_DISM_rcpt_extracell_dom1"/>
</dbReference>
<feature type="transmembrane region" description="Helical" evidence="11">
    <location>
        <begin position="301"/>
        <end position="322"/>
    </location>
</feature>
<keyword evidence="9" id="KW-0902">Two-component regulatory system</keyword>
<dbReference type="InterPro" id="IPR005467">
    <property type="entry name" value="His_kinase_dom"/>
</dbReference>
<gene>
    <name evidence="13" type="ORF">O9H85_19380</name>
</gene>
<keyword evidence="8 13" id="KW-0067">ATP-binding</keyword>
<evidence type="ECO:0000256" key="8">
    <source>
        <dbReference type="ARBA" id="ARBA00022840"/>
    </source>
</evidence>
<evidence type="ECO:0000256" key="4">
    <source>
        <dbReference type="ARBA" id="ARBA00022553"/>
    </source>
</evidence>
<dbReference type="InterPro" id="IPR050351">
    <property type="entry name" value="BphY/WalK/GraS-like"/>
</dbReference>
<evidence type="ECO:0000256" key="9">
    <source>
        <dbReference type="ARBA" id="ARBA00023012"/>
    </source>
</evidence>
<dbReference type="PROSITE" id="PS50109">
    <property type="entry name" value="HIS_KIN"/>
    <property type="match status" value="1"/>
</dbReference>
<dbReference type="EMBL" id="JAQAGZ010000012">
    <property type="protein sequence ID" value="MCZ8514545.1"/>
    <property type="molecule type" value="Genomic_DNA"/>
</dbReference>
<dbReference type="GO" id="GO:0005524">
    <property type="term" value="F:ATP binding"/>
    <property type="evidence" value="ECO:0007669"/>
    <property type="project" value="UniProtKB-KW"/>
</dbReference>
<proteinExistence type="predicted"/>
<dbReference type="SUPFAM" id="SSF55874">
    <property type="entry name" value="ATPase domain of HSP90 chaperone/DNA topoisomerase II/histidine kinase"/>
    <property type="match status" value="1"/>
</dbReference>
<dbReference type="Proteomes" id="UP001527882">
    <property type="component" value="Unassembled WGS sequence"/>
</dbReference>
<dbReference type="SMART" id="SM00387">
    <property type="entry name" value="HATPase_c"/>
    <property type="match status" value="1"/>
</dbReference>
<evidence type="ECO:0000256" key="10">
    <source>
        <dbReference type="SAM" id="Coils"/>
    </source>
</evidence>
<protein>
    <recommendedName>
        <fullName evidence="3">histidine kinase</fullName>
        <ecNumber evidence="3">2.7.13.3</ecNumber>
    </recommendedName>
</protein>
<dbReference type="InterPro" id="IPR008979">
    <property type="entry name" value="Galactose-bd-like_sf"/>
</dbReference>
<keyword evidence="4" id="KW-0597">Phosphoprotein</keyword>
<evidence type="ECO:0000259" key="12">
    <source>
        <dbReference type="PROSITE" id="PS50109"/>
    </source>
</evidence>
<dbReference type="Pfam" id="PF00512">
    <property type="entry name" value="HisKA"/>
    <property type="match status" value="1"/>
</dbReference>
<keyword evidence="14" id="KW-1185">Reference proteome</keyword>
<comment type="caution">
    <text evidence="13">The sequence shown here is derived from an EMBL/GenBank/DDBJ whole genome shotgun (WGS) entry which is preliminary data.</text>
</comment>
<keyword evidence="10" id="KW-0175">Coiled coil</keyword>
<comment type="catalytic activity">
    <reaction evidence="1">
        <text>ATP + protein L-histidine = ADP + protein N-phospho-L-histidine.</text>
        <dbReference type="EC" id="2.7.13.3"/>
    </reaction>
</comment>
<dbReference type="SUPFAM" id="SSF49785">
    <property type="entry name" value="Galactose-binding domain-like"/>
    <property type="match status" value="1"/>
</dbReference>
<organism evidence="13 14">
    <name type="scientific">Paenibacillus gyeongsangnamensis</name>
    <dbReference type="NCBI Taxonomy" id="3388067"/>
    <lineage>
        <taxon>Bacteria</taxon>
        <taxon>Bacillati</taxon>
        <taxon>Bacillota</taxon>
        <taxon>Bacilli</taxon>
        <taxon>Bacillales</taxon>
        <taxon>Paenibacillaceae</taxon>
        <taxon>Paenibacillus</taxon>
    </lineage>
</organism>
<evidence type="ECO:0000256" key="2">
    <source>
        <dbReference type="ARBA" id="ARBA00004370"/>
    </source>
</evidence>
<dbReference type="CDD" id="cd00082">
    <property type="entry name" value="HisKA"/>
    <property type="match status" value="1"/>
</dbReference>
<name>A0ABT4QCE0_9BACL</name>
<feature type="domain" description="Histidine kinase" evidence="12">
    <location>
        <begin position="437"/>
        <end position="661"/>
    </location>
</feature>
<reference evidence="13 14" key="1">
    <citation type="submission" date="2022-12" db="EMBL/GenBank/DDBJ databases">
        <title>Draft genome sequence of Paenibacillus sp. dW9.</title>
        <authorList>
            <person name="Choi E.-W."/>
            <person name="Kim D.-U."/>
        </authorList>
    </citation>
    <scope>NUCLEOTIDE SEQUENCE [LARGE SCALE GENOMIC DNA]</scope>
    <source>
        <strain evidence="14">dW9</strain>
    </source>
</reference>
<dbReference type="InterPro" id="IPR004358">
    <property type="entry name" value="Sig_transdc_His_kin-like_C"/>
</dbReference>
<keyword evidence="11" id="KW-0812">Transmembrane</keyword>
<feature type="transmembrane region" description="Helical" evidence="11">
    <location>
        <begin position="329"/>
        <end position="349"/>
    </location>
</feature>
<evidence type="ECO:0000313" key="13">
    <source>
        <dbReference type="EMBL" id="MCZ8514545.1"/>
    </source>
</evidence>
<dbReference type="PRINTS" id="PR00344">
    <property type="entry name" value="BCTRLSENSOR"/>
</dbReference>
<keyword evidence="6" id="KW-0547">Nucleotide-binding</keyword>
<keyword evidence="7" id="KW-0418">Kinase</keyword>
<dbReference type="PANTHER" id="PTHR45453:SF1">
    <property type="entry name" value="PHOSPHATE REGULON SENSOR PROTEIN PHOR"/>
    <property type="match status" value="1"/>
</dbReference>
<comment type="subcellular location">
    <subcellularLocation>
        <location evidence="2">Membrane</location>
    </subcellularLocation>
</comment>
<dbReference type="Gene3D" id="1.10.287.130">
    <property type="match status" value="1"/>
</dbReference>
<dbReference type="Gene3D" id="3.30.565.10">
    <property type="entry name" value="Histidine kinase-like ATPase, C-terminal domain"/>
    <property type="match status" value="1"/>
</dbReference>
<dbReference type="InterPro" id="IPR036890">
    <property type="entry name" value="HATPase_C_sf"/>
</dbReference>
<feature type="coiled-coil region" evidence="10">
    <location>
        <begin position="385"/>
        <end position="437"/>
    </location>
</feature>
<feature type="transmembrane region" description="Helical" evidence="11">
    <location>
        <begin position="207"/>
        <end position="224"/>
    </location>
</feature>
<evidence type="ECO:0000256" key="3">
    <source>
        <dbReference type="ARBA" id="ARBA00012438"/>
    </source>
</evidence>
<dbReference type="Gene3D" id="2.60.120.260">
    <property type="entry name" value="Galactose-binding domain-like"/>
    <property type="match status" value="1"/>
</dbReference>
<keyword evidence="11" id="KW-0472">Membrane</keyword>
<evidence type="ECO:0000313" key="14">
    <source>
        <dbReference type="Proteomes" id="UP001527882"/>
    </source>
</evidence>
<dbReference type="EC" id="2.7.13.3" evidence="3"/>
<keyword evidence="11" id="KW-1133">Transmembrane helix</keyword>
<dbReference type="RefSeq" id="WP_269883065.1">
    <property type="nucleotide sequence ID" value="NZ_JAQAGZ010000012.1"/>
</dbReference>